<dbReference type="Proteomes" id="UP001430065">
    <property type="component" value="Unassembled WGS sequence"/>
</dbReference>
<dbReference type="InterPro" id="IPR001915">
    <property type="entry name" value="Peptidase_M48"/>
</dbReference>
<dbReference type="PANTHER" id="PTHR43221:SF1">
    <property type="entry name" value="PROTEASE HTPX"/>
    <property type="match status" value="1"/>
</dbReference>
<name>A0ABS2JW83_9GAMM</name>
<keyword evidence="4" id="KW-0645">Protease</keyword>
<dbReference type="InterPro" id="IPR050083">
    <property type="entry name" value="HtpX_protease"/>
</dbReference>
<reference evidence="14 15" key="1">
    <citation type="submission" date="2020-10" db="EMBL/GenBank/DDBJ databases">
        <title>Phylogeny of dyella-like bacteria.</title>
        <authorList>
            <person name="Fu J."/>
        </authorList>
    </citation>
    <scope>NUCLEOTIDE SEQUENCE [LARGE SCALE GENOMIC DNA]</scope>
    <source>
        <strain evidence="14 15">THG-B117</strain>
    </source>
</reference>
<feature type="transmembrane region" description="Helical" evidence="12">
    <location>
        <begin position="221"/>
        <end position="239"/>
    </location>
</feature>
<evidence type="ECO:0000256" key="9">
    <source>
        <dbReference type="ARBA" id="ARBA00022989"/>
    </source>
</evidence>
<dbReference type="Gene3D" id="3.30.2010.10">
    <property type="entry name" value="Metalloproteases ('zincins'), catalytic domain"/>
    <property type="match status" value="1"/>
</dbReference>
<comment type="subcellular location">
    <subcellularLocation>
        <location evidence="2">Cell membrane</location>
        <topology evidence="2">Multi-pass membrane protein</topology>
    </subcellularLocation>
</comment>
<keyword evidence="10 14" id="KW-0482">Metalloprotease</keyword>
<evidence type="ECO:0000256" key="2">
    <source>
        <dbReference type="ARBA" id="ARBA00004651"/>
    </source>
</evidence>
<dbReference type="PANTHER" id="PTHR43221">
    <property type="entry name" value="PROTEASE HTPX"/>
    <property type="match status" value="1"/>
</dbReference>
<comment type="caution">
    <text evidence="14">The sequence shown here is derived from an EMBL/GenBank/DDBJ whole genome shotgun (WGS) entry which is preliminary data.</text>
</comment>
<keyword evidence="15" id="KW-1185">Reference proteome</keyword>
<evidence type="ECO:0000256" key="8">
    <source>
        <dbReference type="ARBA" id="ARBA00022833"/>
    </source>
</evidence>
<feature type="transmembrane region" description="Helical" evidence="12">
    <location>
        <begin position="27"/>
        <end position="50"/>
    </location>
</feature>
<protein>
    <submittedName>
        <fullName evidence="14">M48 family metalloprotease</fullName>
    </submittedName>
</protein>
<evidence type="ECO:0000313" key="14">
    <source>
        <dbReference type="EMBL" id="MBM7123151.1"/>
    </source>
</evidence>
<sequence>METLYPAGPADVPANYTRPSASYKRQAWIAVGSLLLFIAIYFALTAWFIVTGLGELAKIGSGNGLLQFIAGISSLFLAVFMIKALFFIKKGASGGGIQLKRNEQPRLFAFLDRIADEAGAPRPHKVFVTPRVNAAVYYDLSLLNLLFPSRKNLEIGLGLVNMLNLSELKAVLAHEFGHFGQRSMAVGRWVYTTQQIAAHIVGRRDALDQFLRQLSRVDIRIAWVGWLLSVIIWALRAVVDAVFRLVVIAQRALSREMEMQADLVAVSLAGSDAIVHALHRLQLADDAWDRTINFVRGEVGAGKPPRDVFQVQQAIAERLGTIYNDARYVERIQVPAGGDASFRVFSGELAQPPRMWSTHPMNHEREQNAKRRYLFADADQRPAWLAFDDADGVRERMTRDIEGATEHATVGEDITLQRLDEQFGREHLRSAYRGIYLGLPATRHARRIDELHGHAPVTQPLHLDDLYPARLSEELSQLRSLEREHALLCSLRDRVYDAPDGVIRHRGKIIKRNELATAIGTVHQERSAMRASLEGSLKRVRSLHLAAAAKLSPEWHAYLRGLLALVHYAEHNEVNVRDARASLARWWQRATAAGAINEQGVRHILAAASDVHRSLGVVYDGASQVRPGAKVLAQMHCEDWREALGKFGLNQPVRANINDWLRIVDQWVDHTAGWLSALRRAALDELLHAEAIVASATQGTAPPDAPAEMPSVPVEYQTLLVGAERGQHAEKPGFWERFRTASGFFPGLARGLVAVAIVGSVLLLGWTISRANVIVYNGLARAVVTTIDGHRVELQPGAHTDVTVQGGDVSVVTQTLDGEPVEAFKATVDRGATQLIYTVAAASPLRHWTAVYGNARAPEPTLSTPQRWQTASAQYLFSQPPDRVQSKTGSAMLTVLDAPEHVSPDILADQISDKSAANAMLLAHVRFDAPESPELINWLYAAKDTAGFQQAFAARLEHFPHDMISRRLEEDLAHEAGSDAVCARSRAQSAAEPTQADAAYLAVRCLPAGKERDTGFEEGHRRWPDSPWFANAAASVASEHGRYEEALQTYEQAMPHSLSLRQGTAVEALRLTRLIDPGNAQKKAAEYVRESTALGNILTFERGTTVRQGNYRAIAMLSNGQIDEAVRAAAGTPMAGHVLRMAAASIGASPYLRLRVASLPPGAGIDRDTLWLALAANSSADSAAIAEELSKIQRYYDSPDAVAKMKSFIELARHGDARAAQAQLDGVPLELRGHAYVAGIYLMGEKAPREWRDFAYRSLFSVERPYLG</sequence>
<comment type="cofactor">
    <cofactor evidence="1">
        <name>Zn(2+)</name>
        <dbReference type="ChEBI" id="CHEBI:29105"/>
    </cofactor>
</comment>
<keyword evidence="6" id="KW-0479">Metal-binding</keyword>
<dbReference type="GO" id="GO:0008237">
    <property type="term" value="F:metallopeptidase activity"/>
    <property type="evidence" value="ECO:0007669"/>
    <property type="project" value="UniProtKB-KW"/>
</dbReference>
<evidence type="ECO:0000256" key="5">
    <source>
        <dbReference type="ARBA" id="ARBA00022692"/>
    </source>
</evidence>
<keyword evidence="7" id="KW-0378">Hydrolase</keyword>
<keyword evidence="9 12" id="KW-1133">Transmembrane helix</keyword>
<gene>
    <name evidence="14" type="ORF">ISP20_18430</name>
</gene>
<keyword evidence="8" id="KW-0862">Zinc</keyword>
<evidence type="ECO:0000256" key="4">
    <source>
        <dbReference type="ARBA" id="ARBA00022670"/>
    </source>
</evidence>
<evidence type="ECO:0000256" key="6">
    <source>
        <dbReference type="ARBA" id="ARBA00022723"/>
    </source>
</evidence>
<organism evidence="14 15">
    <name type="scientific">Dyella kyungheensis</name>
    <dbReference type="NCBI Taxonomy" id="1242174"/>
    <lineage>
        <taxon>Bacteria</taxon>
        <taxon>Pseudomonadati</taxon>
        <taxon>Pseudomonadota</taxon>
        <taxon>Gammaproteobacteria</taxon>
        <taxon>Lysobacterales</taxon>
        <taxon>Rhodanobacteraceae</taxon>
        <taxon>Dyella</taxon>
    </lineage>
</organism>
<dbReference type="Pfam" id="PF01435">
    <property type="entry name" value="Peptidase_M48"/>
    <property type="match status" value="1"/>
</dbReference>
<evidence type="ECO:0000256" key="7">
    <source>
        <dbReference type="ARBA" id="ARBA00022801"/>
    </source>
</evidence>
<proteinExistence type="predicted"/>
<evidence type="ECO:0000256" key="11">
    <source>
        <dbReference type="ARBA" id="ARBA00023136"/>
    </source>
</evidence>
<evidence type="ECO:0000256" key="3">
    <source>
        <dbReference type="ARBA" id="ARBA00022475"/>
    </source>
</evidence>
<keyword evidence="5 12" id="KW-0812">Transmembrane</keyword>
<dbReference type="CDD" id="cd07328">
    <property type="entry name" value="M48_Ste24p_like"/>
    <property type="match status" value="1"/>
</dbReference>
<keyword evidence="11 12" id="KW-0472">Membrane</keyword>
<feature type="transmembrane region" description="Helical" evidence="12">
    <location>
        <begin position="65"/>
        <end position="88"/>
    </location>
</feature>
<evidence type="ECO:0000313" key="15">
    <source>
        <dbReference type="Proteomes" id="UP001430065"/>
    </source>
</evidence>
<dbReference type="RefSeq" id="WP_204637600.1">
    <property type="nucleotide sequence ID" value="NZ_JADIKC010000009.1"/>
</dbReference>
<feature type="domain" description="Peptidase M48" evidence="13">
    <location>
        <begin position="104"/>
        <end position="371"/>
    </location>
</feature>
<dbReference type="EMBL" id="JADIKC010000009">
    <property type="protein sequence ID" value="MBM7123151.1"/>
    <property type="molecule type" value="Genomic_DNA"/>
</dbReference>
<evidence type="ECO:0000256" key="1">
    <source>
        <dbReference type="ARBA" id="ARBA00001947"/>
    </source>
</evidence>
<keyword evidence="3" id="KW-1003">Cell membrane</keyword>
<evidence type="ECO:0000256" key="12">
    <source>
        <dbReference type="SAM" id="Phobius"/>
    </source>
</evidence>
<evidence type="ECO:0000256" key="10">
    <source>
        <dbReference type="ARBA" id="ARBA00023049"/>
    </source>
</evidence>
<evidence type="ECO:0000259" key="13">
    <source>
        <dbReference type="Pfam" id="PF01435"/>
    </source>
</evidence>
<accession>A0ABS2JW83</accession>